<evidence type="ECO:0000313" key="1">
    <source>
        <dbReference type="EMBL" id="KAF5187594.1"/>
    </source>
</evidence>
<protein>
    <submittedName>
        <fullName evidence="1">Uncharacterized protein</fullName>
    </submittedName>
</protein>
<keyword evidence="2" id="KW-1185">Reference proteome</keyword>
<accession>A0A7J6VR85</accession>
<reference evidence="1 2" key="1">
    <citation type="submission" date="2020-06" db="EMBL/GenBank/DDBJ databases">
        <title>Transcriptomic and genomic resources for Thalictrum thalictroides and T. hernandezii: Facilitating candidate gene discovery in an emerging model plant lineage.</title>
        <authorList>
            <person name="Arias T."/>
            <person name="Riano-Pachon D.M."/>
            <person name="Di Stilio V.S."/>
        </authorList>
    </citation>
    <scope>NUCLEOTIDE SEQUENCE [LARGE SCALE GENOMIC DNA]</scope>
    <source>
        <strain evidence="2">cv. WT478/WT964</strain>
        <tissue evidence="1">Leaves</tissue>
    </source>
</reference>
<gene>
    <name evidence="1" type="ORF">FRX31_022819</name>
</gene>
<name>A0A7J6VR85_THATH</name>
<organism evidence="1 2">
    <name type="scientific">Thalictrum thalictroides</name>
    <name type="common">Rue-anemone</name>
    <name type="synonym">Anemone thalictroides</name>
    <dbReference type="NCBI Taxonomy" id="46969"/>
    <lineage>
        <taxon>Eukaryota</taxon>
        <taxon>Viridiplantae</taxon>
        <taxon>Streptophyta</taxon>
        <taxon>Embryophyta</taxon>
        <taxon>Tracheophyta</taxon>
        <taxon>Spermatophyta</taxon>
        <taxon>Magnoliopsida</taxon>
        <taxon>Ranunculales</taxon>
        <taxon>Ranunculaceae</taxon>
        <taxon>Thalictroideae</taxon>
        <taxon>Thalictrum</taxon>
    </lineage>
</organism>
<comment type="caution">
    <text evidence="1">The sequence shown here is derived from an EMBL/GenBank/DDBJ whole genome shotgun (WGS) entry which is preliminary data.</text>
</comment>
<proteinExistence type="predicted"/>
<dbReference type="Proteomes" id="UP000554482">
    <property type="component" value="Unassembled WGS sequence"/>
</dbReference>
<sequence length="104" mass="12088">MKENVINLLNKPAKSLTHEDKKRIDNEYNKLCTVAKNRVHRVLGIEVKPLTPEEFLRLKDEFHVLIDEYESASRVLQKKCSHNDYTCNIEIEAKICCTCGKGRE</sequence>
<dbReference type="AlphaFoldDB" id="A0A7J6VR85"/>
<evidence type="ECO:0000313" key="2">
    <source>
        <dbReference type="Proteomes" id="UP000554482"/>
    </source>
</evidence>
<dbReference type="EMBL" id="JABWDY010027821">
    <property type="protein sequence ID" value="KAF5187594.1"/>
    <property type="molecule type" value="Genomic_DNA"/>
</dbReference>